<dbReference type="EMBL" id="JH651384">
    <property type="protein sequence ID" value="EIJ33431.1"/>
    <property type="molecule type" value="Genomic_DNA"/>
</dbReference>
<keyword evidence="2" id="KW-1185">Reference proteome</keyword>
<reference evidence="2" key="1">
    <citation type="journal article" date="2011" name="Stand. Genomic Sci.">
        <title>Genome sequence of the filamentous, gliding Thiothrix nivea neotype strain (JP2(T)).</title>
        <authorList>
            <person name="Lapidus A."/>
            <person name="Nolan M."/>
            <person name="Lucas S."/>
            <person name="Glavina Del Rio T."/>
            <person name="Tice H."/>
            <person name="Cheng J.F."/>
            <person name="Tapia R."/>
            <person name="Han C."/>
            <person name="Goodwin L."/>
            <person name="Pitluck S."/>
            <person name="Liolios K."/>
            <person name="Pagani I."/>
            <person name="Ivanova N."/>
            <person name="Huntemann M."/>
            <person name="Mavromatis K."/>
            <person name="Mikhailova N."/>
            <person name="Pati A."/>
            <person name="Chen A."/>
            <person name="Palaniappan K."/>
            <person name="Land M."/>
            <person name="Brambilla E.M."/>
            <person name="Rohde M."/>
            <person name="Abt B."/>
            <person name="Verbarg S."/>
            <person name="Goker M."/>
            <person name="Bristow J."/>
            <person name="Eisen J.A."/>
            <person name="Markowitz V."/>
            <person name="Hugenholtz P."/>
            <person name="Kyrpides N.C."/>
            <person name="Klenk H.P."/>
            <person name="Woyke T."/>
        </authorList>
    </citation>
    <scope>NUCLEOTIDE SEQUENCE [LARGE SCALE GENOMIC DNA]</scope>
    <source>
        <strain evidence="2">ATCC 35100 / DSM 5205 / JP2</strain>
    </source>
</reference>
<dbReference type="Proteomes" id="UP000005317">
    <property type="component" value="Unassembled WGS sequence"/>
</dbReference>
<evidence type="ECO:0008006" key="3">
    <source>
        <dbReference type="Google" id="ProtNLM"/>
    </source>
</evidence>
<evidence type="ECO:0000313" key="2">
    <source>
        <dbReference type="Proteomes" id="UP000005317"/>
    </source>
</evidence>
<name>A0A656H9B9_THINJ</name>
<gene>
    <name evidence="1" type="ORF">Thini_0799</name>
</gene>
<dbReference type="OrthoDB" id="1494734at2"/>
<dbReference type="AlphaFoldDB" id="A0A656H9B9"/>
<evidence type="ECO:0000313" key="1">
    <source>
        <dbReference type="EMBL" id="EIJ33431.1"/>
    </source>
</evidence>
<dbReference type="RefSeq" id="WP_002707383.1">
    <property type="nucleotide sequence ID" value="NZ_JH651384.1"/>
</dbReference>
<sequence length="144" mass="16967">MVREEQVFDVFWEGPFSITEDIKLSKSCENHVLYAIYSTHPLYGKNQLVYIGMTLHGIERRLRQHMPWIKFESDLIQVYAASIGKFTSWYLIDNMDKKREEYPRYTYKKDIEAIESLLAQYAFQGLVFPGIANVMDSGKVSHFR</sequence>
<organism evidence="1 2">
    <name type="scientific">Thiothrix nivea (strain ATCC 35100 / DSM 5205 / JP2)</name>
    <dbReference type="NCBI Taxonomy" id="870187"/>
    <lineage>
        <taxon>Bacteria</taxon>
        <taxon>Pseudomonadati</taxon>
        <taxon>Pseudomonadota</taxon>
        <taxon>Gammaproteobacteria</taxon>
        <taxon>Thiotrichales</taxon>
        <taxon>Thiotrichaceae</taxon>
        <taxon>Thiothrix</taxon>
    </lineage>
</organism>
<proteinExistence type="predicted"/>
<accession>A0A656H9B9</accession>
<protein>
    <recommendedName>
        <fullName evidence="3">GIY-YIG domain-containing protein</fullName>
    </recommendedName>
</protein>